<name>A0A8X6VFY9_TRICX</name>
<dbReference type="Proteomes" id="UP000887159">
    <property type="component" value="Unassembled WGS sequence"/>
</dbReference>
<proteinExistence type="predicted"/>
<protein>
    <submittedName>
        <fullName evidence="1">Uncharacterized protein</fullName>
    </submittedName>
</protein>
<sequence>MDANSARTTHRKTGLPTWFFYRREGVFPYTPGAALRGLLKRDQSSRPPSGVPRATLCIGQMTAADGLLS</sequence>
<keyword evidence="2" id="KW-1185">Reference proteome</keyword>
<accession>A0A8X6VFY9</accession>
<reference evidence="1" key="1">
    <citation type="submission" date="2020-08" db="EMBL/GenBank/DDBJ databases">
        <title>Multicomponent nature underlies the extraordinary mechanical properties of spider dragline silk.</title>
        <authorList>
            <person name="Kono N."/>
            <person name="Nakamura H."/>
            <person name="Mori M."/>
            <person name="Yoshida Y."/>
            <person name="Ohtoshi R."/>
            <person name="Malay A.D."/>
            <person name="Moran D.A.P."/>
            <person name="Tomita M."/>
            <person name="Numata K."/>
            <person name="Arakawa K."/>
        </authorList>
    </citation>
    <scope>NUCLEOTIDE SEQUENCE</scope>
</reference>
<dbReference type="EMBL" id="BMAU01021343">
    <property type="protein sequence ID" value="GFY17182.1"/>
    <property type="molecule type" value="Genomic_DNA"/>
</dbReference>
<evidence type="ECO:0000313" key="1">
    <source>
        <dbReference type="EMBL" id="GFY17182.1"/>
    </source>
</evidence>
<organism evidence="1 2">
    <name type="scientific">Trichonephila clavipes</name>
    <name type="common">Golden silk orbweaver</name>
    <name type="synonym">Nephila clavipes</name>
    <dbReference type="NCBI Taxonomy" id="2585209"/>
    <lineage>
        <taxon>Eukaryota</taxon>
        <taxon>Metazoa</taxon>
        <taxon>Ecdysozoa</taxon>
        <taxon>Arthropoda</taxon>
        <taxon>Chelicerata</taxon>
        <taxon>Arachnida</taxon>
        <taxon>Araneae</taxon>
        <taxon>Araneomorphae</taxon>
        <taxon>Entelegynae</taxon>
        <taxon>Araneoidea</taxon>
        <taxon>Nephilidae</taxon>
        <taxon>Trichonephila</taxon>
    </lineage>
</organism>
<comment type="caution">
    <text evidence="1">The sequence shown here is derived from an EMBL/GenBank/DDBJ whole genome shotgun (WGS) entry which is preliminary data.</text>
</comment>
<gene>
    <name evidence="1" type="ORF">TNCV_1089581</name>
</gene>
<dbReference type="AlphaFoldDB" id="A0A8X6VFY9"/>
<evidence type="ECO:0000313" key="2">
    <source>
        <dbReference type="Proteomes" id="UP000887159"/>
    </source>
</evidence>